<dbReference type="AlphaFoldDB" id="A0AAW2R4T1"/>
<organism evidence="1">
    <name type="scientific">Sesamum radiatum</name>
    <name type="common">Black benniseed</name>
    <dbReference type="NCBI Taxonomy" id="300843"/>
    <lineage>
        <taxon>Eukaryota</taxon>
        <taxon>Viridiplantae</taxon>
        <taxon>Streptophyta</taxon>
        <taxon>Embryophyta</taxon>
        <taxon>Tracheophyta</taxon>
        <taxon>Spermatophyta</taxon>
        <taxon>Magnoliopsida</taxon>
        <taxon>eudicotyledons</taxon>
        <taxon>Gunneridae</taxon>
        <taxon>Pentapetalae</taxon>
        <taxon>asterids</taxon>
        <taxon>lamiids</taxon>
        <taxon>Lamiales</taxon>
        <taxon>Pedaliaceae</taxon>
        <taxon>Sesamum</taxon>
    </lineage>
</organism>
<comment type="caution">
    <text evidence="1">The sequence shown here is derived from an EMBL/GenBank/DDBJ whole genome shotgun (WGS) entry which is preliminary data.</text>
</comment>
<name>A0AAW2R4T1_SESRA</name>
<reference evidence="1" key="2">
    <citation type="journal article" date="2024" name="Plant">
        <title>Genomic evolution and insights into agronomic trait innovations of Sesamum species.</title>
        <authorList>
            <person name="Miao H."/>
            <person name="Wang L."/>
            <person name="Qu L."/>
            <person name="Liu H."/>
            <person name="Sun Y."/>
            <person name="Le M."/>
            <person name="Wang Q."/>
            <person name="Wei S."/>
            <person name="Zheng Y."/>
            <person name="Lin W."/>
            <person name="Duan Y."/>
            <person name="Cao H."/>
            <person name="Xiong S."/>
            <person name="Wang X."/>
            <person name="Wei L."/>
            <person name="Li C."/>
            <person name="Ma Q."/>
            <person name="Ju M."/>
            <person name="Zhao R."/>
            <person name="Li G."/>
            <person name="Mu C."/>
            <person name="Tian Q."/>
            <person name="Mei H."/>
            <person name="Zhang T."/>
            <person name="Gao T."/>
            <person name="Zhang H."/>
        </authorList>
    </citation>
    <scope>NUCLEOTIDE SEQUENCE</scope>
    <source>
        <strain evidence="1">G02</strain>
    </source>
</reference>
<proteinExistence type="predicted"/>
<evidence type="ECO:0000313" key="1">
    <source>
        <dbReference type="EMBL" id="KAL0375152.1"/>
    </source>
</evidence>
<accession>A0AAW2R4T1</accession>
<sequence length="188" mass="21803">MQESSIVLYNDSGFLNDKSFHLTWYDSSYSDCWLYGERVLSSEEGSYDDSYYLTYDEVDNYSSQSLYTDGVTNQDDRGTETPYNSSRTWLEAYFGDNWGENEGHSDEGYGRYGIYGSGFQKEESPLYVEDKNHSRYGYEDMQSDYTRNQWAGFTGLGFGDDDTEDQDIAYSSWNGWEGTILYQSIFGY</sequence>
<gene>
    <name evidence="1" type="ORF">Sradi_3430900</name>
</gene>
<dbReference type="EMBL" id="JACGWJ010000014">
    <property type="protein sequence ID" value="KAL0375152.1"/>
    <property type="molecule type" value="Genomic_DNA"/>
</dbReference>
<protein>
    <submittedName>
        <fullName evidence="1">Uncharacterized protein</fullName>
    </submittedName>
</protein>
<reference evidence="1" key="1">
    <citation type="submission" date="2020-06" db="EMBL/GenBank/DDBJ databases">
        <authorList>
            <person name="Li T."/>
            <person name="Hu X."/>
            <person name="Zhang T."/>
            <person name="Song X."/>
            <person name="Zhang H."/>
            <person name="Dai N."/>
            <person name="Sheng W."/>
            <person name="Hou X."/>
            <person name="Wei L."/>
        </authorList>
    </citation>
    <scope>NUCLEOTIDE SEQUENCE</scope>
    <source>
        <strain evidence="1">G02</strain>
        <tissue evidence="1">Leaf</tissue>
    </source>
</reference>